<dbReference type="Pfam" id="PF00730">
    <property type="entry name" value="HhH-GPD"/>
    <property type="match status" value="1"/>
</dbReference>
<evidence type="ECO:0000256" key="4">
    <source>
        <dbReference type="ARBA" id="ARBA00022763"/>
    </source>
</evidence>
<keyword evidence="4" id="KW-0227">DNA damage</keyword>
<proteinExistence type="inferred from homology"/>
<reference evidence="12" key="1">
    <citation type="submission" date="2018-02" db="EMBL/GenBank/DDBJ databases">
        <authorList>
            <person name="Hausmann B."/>
        </authorList>
    </citation>
    <scope>NUCLEOTIDE SEQUENCE [LARGE SCALE GENOMIC DNA]</scope>
    <source>
        <strain evidence="12">Peat soil MAG SbA1</strain>
    </source>
</reference>
<dbReference type="EMBL" id="OMOD01000146">
    <property type="protein sequence ID" value="SPF44094.1"/>
    <property type="molecule type" value="Genomic_DNA"/>
</dbReference>
<dbReference type="PANTHER" id="PTHR10359">
    <property type="entry name" value="A/G-SPECIFIC ADENINE GLYCOSYLASE/ENDONUCLEASE III"/>
    <property type="match status" value="1"/>
</dbReference>
<keyword evidence="11" id="KW-0255">Endonuclease</keyword>
<organism evidence="11 12">
    <name type="scientific">Candidatus Sulfotelmatobacter kueseliae</name>
    <dbReference type="NCBI Taxonomy" id="2042962"/>
    <lineage>
        <taxon>Bacteria</taxon>
        <taxon>Pseudomonadati</taxon>
        <taxon>Acidobacteriota</taxon>
        <taxon>Terriglobia</taxon>
        <taxon>Terriglobales</taxon>
        <taxon>Candidatus Korobacteraceae</taxon>
        <taxon>Candidatus Sulfotelmatobacter</taxon>
    </lineage>
</organism>
<evidence type="ECO:0000313" key="12">
    <source>
        <dbReference type="Proteomes" id="UP000238701"/>
    </source>
</evidence>
<keyword evidence="2" id="KW-0004">4Fe-4S</keyword>
<dbReference type="AlphaFoldDB" id="A0A2U3KWM9"/>
<dbReference type="GO" id="GO:0006284">
    <property type="term" value="P:base-excision repair"/>
    <property type="evidence" value="ECO:0007669"/>
    <property type="project" value="InterPro"/>
</dbReference>
<evidence type="ECO:0000259" key="10">
    <source>
        <dbReference type="SMART" id="SM00478"/>
    </source>
</evidence>
<dbReference type="InterPro" id="IPR000445">
    <property type="entry name" value="HhH_motif"/>
</dbReference>
<sequence length="276" mass="31101">MHTAARDSVTLGIWEFSSVPRTDKANELRQYYRVLYQTWGAQHWWPAETRFEIIVGAYLTQNTAWTNVERALVNLRAAGVLSVKGIRGIALARLERLIRPSGYFRQKAKRLKTFVAFVDKEYDGSLDSFFSQPTDKLREELLNLNGVGPETADSILLYAGNHPVFVVDAYTRRILARHDILLEKTDYEEIRQRMQSALVPLANEQKTPQDPATQLESGVRGAVHPPSAMSTAARPALVQVYNEMHGLLVGVGKHYCGKSQPQCDGCPLQRFLPGFK</sequence>
<evidence type="ECO:0000256" key="9">
    <source>
        <dbReference type="ARBA" id="ARBA00023295"/>
    </source>
</evidence>
<feature type="domain" description="HhH-GPD" evidence="10">
    <location>
        <begin position="59"/>
        <end position="215"/>
    </location>
</feature>
<evidence type="ECO:0000313" key="11">
    <source>
        <dbReference type="EMBL" id="SPF44094.1"/>
    </source>
</evidence>
<dbReference type="InterPro" id="IPR011257">
    <property type="entry name" value="DNA_glycosylase"/>
</dbReference>
<evidence type="ECO:0000256" key="6">
    <source>
        <dbReference type="ARBA" id="ARBA00023004"/>
    </source>
</evidence>
<evidence type="ECO:0000256" key="1">
    <source>
        <dbReference type="ARBA" id="ARBA00008343"/>
    </source>
</evidence>
<keyword evidence="5" id="KW-0378">Hydrolase</keyword>
<gene>
    <name evidence="11" type="ORF">SBA1_510031</name>
</gene>
<evidence type="ECO:0000256" key="3">
    <source>
        <dbReference type="ARBA" id="ARBA00022723"/>
    </source>
</evidence>
<dbReference type="GO" id="GO:0046872">
    <property type="term" value="F:metal ion binding"/>
    <property type="evidence" value="ECO:0007669"/>
    <property type="project" value="UniProtKB-KW"/>
</dbReference>
<keyword evidence="8" id="KW-0234">DNA repair</keyword>
<accession>A0A2U3KWM9</accession>
<dbReference type="OrthoDB" id="9802365at2"/>
<dbReference type="GO" id="GO:0019104">
    <property type="term" value="F:DNA N-glycosylase activity"/>
    <property type="evidence" value="ECO:0007669"/>
    <property type="project" value="UniProtKB-ARBA"/>
</dbReference>
<dbReference type="GO" id="GO:0003677">
    <property type="term" value="F:DNA binding"/>
    <property type="evidence" value="ECO:0007669"/>
    <property type="project" value="InterPro"/>
</dbReference>
<comment type="similarity">
    <text evidence="1">Belongs to the Nth/MutY family.</text>
</comment>
<dbReference type="CDD" id="cd00056">
    <property type="entry name" value="ENDO3c"/>
    <property type="match status" value="1"/>
</dbReference>
<keyword evidence="11" id="KW-0540">Nuclease</keyword>
<keyword evidence="6" id="KW-0408">Iron</keyword>
<keyword evidence="9" id="KW-0326">Glycosidase</keyword>
<evidence type="ECO:0000256" key="2">
    <source>
        <dbReference type="ARBA" id="ARBA00022485"/>
    </source>
</evidence>
<protein>
    <submittedName>
        <fullName evidence="11">Endonuclease III</fullName>
        <ecNumber evidence="11">4.2.99.18</ecNumber>
    </submittedName>
</protein>
<dbReference type="GO" id="GO:0051539">
    <property type="term" value="F:4 iron, 4 sulfur cluster binding"/>
    <property type="evidence" value="ECO:0007669"/>
    <property type="project" value="UniProtKB-KW"/>
</dbReference>
<keyword evidence="11" id="KW-0456">Lyase</keyword>
<dbReference type="EC" id="4.2.99.18" evidence="11"/>
<dbReference type="InterPro" id="IPR023170">
    <property type="entry name" value="HhH_base_excis_C"/>
</dbReference>
<dbReference type="Gene3D" id="1.10.340.30">
    <property type="entry name" value="Hypothetical protein, domain 2"/>
    <property type="match status" value="1"/>
</dbReference>
<dbReference type="PANTHER" id="PTHR10359:SF19">
    <property type="entry name" value="DNA REPAIR GLYCOSYLASE MJ1434-RELATED"/>
    <property type="match status" value="1"/>
</dbReference>
<dbReference type="Pfam" id="PF00633">
    <property type="entry name" value="HHH"/>
    <property type="match status" value="1"/>
</dbReference>
<keyword evidence="7" id="KW-0411">Iron-sulfur</keyword>
<dbReference type="SMART" id="SM00478">
    <property type="entry name" value="ENDO3c"/>
    <property type="match status" value="1"/>
</dbReference>
<dbReference type="Proteomes" id="UP000238701">
    <property type="component" value="Unassembled WGS sequence"/>
</dbReference>
<dbReference type="Gene3D" id="1.10.1670.10">
    <property type="entry name" value="Helix-hairpin-Helix base-excision DNA repair enzymes (C-terminal)"/>
    <property type="match status" value="1"/>
</dbReference>
<evidence type="ECO:0000256" key="8">
    <source>
        <dbReference type="ARBA" id="ARBA00023204"/>
    </source>
</evidence>
<name>A0A2U3KWM9_9BACT</name>
<dbReference type="PIRSF" id="PIRSF001435">
    <property type="entry name" value="Nth"/>
    <property type="match status" value="1"/>
</dbReference>
<evidence type="ECO:0000256" key="7">
    <source>
        <dbReference type="ARBA" id="ARBA00023014"/>
    </source>
</evidence>
<keyword evidence="3" id="KW-0479">Metal-binding</keyword>
<dbReference type="InterPro" id="IPR003265">
    <property type="entry name" value="HhH-GPD_domain"/>
</dbReference>
<dbReference type="GO" id="GO:0140078">
    <property type="term" value="F:class I DNA-(apurinic or apyrimidinic site) endonuclease activity"/>
    <property type="evidence" value="ECO:0007669"/>
    <property type="project" value="UniProtKB-EC"/>
</dbReference>
<dbReference type="SUPFAM" id="SSF48150">
    <property type="entry name" value="DNA-glycosylase"/>
    <property type="match status" value="1"/>
</dbReference>
<evidence type="ECO:0000256" key="5">
    <source>
        <dbReference type="ARBA" id="ARBA00022801"/>
    </source>
</evidence>